<dbReference type="GO" id="GO:0005829">
    <property type="term" value="C:cytosol"/>
    <property type="evidence" value="ECO:0007669"/>
    <property type="project" value="TreeGrafter"/>
</dbReference>
<dbReference type="PANTHER" id="PTHR43290:SF2">
    <property type="entry name" value="MEVALONATE KINASE"/>
    <property type="match status" value="1"/>
</dbReference>
<keyword evidence="12" id="KW-0752">Steroid biosynthesis</keyword>
<evidence type="ECO:0000256" key="9">
    <source>
        <dbReference type="ARBA" id="ARBA00022777"/>
    </source>
</evidence>
<keyword evidence="14" id="KW-0443">Lipid metabolism</keyword>
<evidence type="ECO:0000256" key="5">
    <source>
        <dbReference type="ARBA" id="ARBA00022516"/>
    </source>
</evidence>
<dbReference type="STRING" id="135208.A0A4Y9ZH10"/>
<comment type="subcellular location">
    <subcellularLocation>
        <location evidence="1">Cytoplasm</location>
    </subcellularLocation>
</comment>
<dbReference type="Gene3D" id="3.30.70.890">
    <property type="entry name" value="GHMP kinase, C-terminal domain"/>
    <property type="match status" value="1"/>
</dbReference>
<dbReference type="GO" id="GO:0005524">
    <property type="term" value="F:ATP binding"/>
    <property type="evidence" value="ECO:0007669"/>
    <property type="project" value="UniProtKB-KW"/>
</dbReference>
<dbReference type="Proteomes" id="UP000298061">
    <property type="component" value="Unassembled WGS sequence"/>
</dbReference>
<dbReference type="PANTHER" id="PTHR43290">
    <property type="entry name" value="MEVALONATE KINASE"/>
    <property type="match status" value="1"/>
</dbReference>
<evidence type="ECO:0000256" key="15">
    <source>
        <dbReference type="ARBA" id="ARBA00023166"/>
    </source>
</evidence>
<dbReference type="FunFam" id="3.30.70.890:FF:000003">
    <property type="entry name" value="Mevalonate kinase"/>
    <property type="match status" value="1"/>
</dbReference>
<dbReference type="GO" id="GO:0016126">
    <property type="term" value="P:sterol biosynthetic process"/>
    <property type="evidence" value="ECO:0007669"/>
    <property type="project" value="UniProtKB-KW"/>
</dbReference>
<dbReference type="OrthoDB" id="2545919at2759"/>
<dbReference type="GO" id="GO:0004496">
    <property type="term" value="F:mevalonate kinase activity"/>
    <property type="evidence" value="ECO:0007669"/>
    <property type="project" value="UniProtKB-EC"/>
</dbReference>
<evidence type="ECO:0000256" key="3">
    <source>
        <dbReference type="ARBA" id="ARBA00012103"/>
    </source>
</evidence>
<feature type="region of interest" description="Disordered" evidence="18">
    <location>
        <begin position="164"/>
        <end position="184"/>
    </location>
</feature>
<dbReference type="InterPro" id="IPR006205">
    <property type="entry name" value="Mev_gal_kin"/>
</dbReference>
<dbReference type="AlphaFoldDB" id="A0A4Y9ZH10"/>
<dbReference type="InterPro" id="IPR013750">
    <property type="entry name" value="GHMP_kinase_C_dom"/>
</dbReference>
<keyword evidence="5" id="KW-0444">Lipid biosynthesis</keyword>
<dbReference type="Pfam" id="PF08544">
    <property type="entry name" value="GHMP_kinases_C"/>
    <property type="match status" value="1"/>
</dbReference>
<accession>A0A4Y9ZH10</accession>
<keyword evidence="10" id="KW-0067">ATP-binding</keyword>
<keyword evidence="6" id="KW-0808">Transferase</keyword>
<comment type="similarity">
    <text evidence="2">Belongs to the GHMP kinase family. Mevalonate kinase subfamily.</text>
</comment>
<gene>
    <name evidence="20" type="ORF">EWM64_g10944</name>
</gene>
<proteinExistence type="inferred from homology"/>
<evidence type="ECO:0000313" key="21">
    <source>
        <dbReference type="Proteomes" id="UP000298061"/>
    </source>
</evidence>
<dbReference type="InterPro" id="IPR036554">
    <property type="entry name" value="GHMP_kinase_C_sf"/>
</dbReference>
<evidence type="ECO:0000313" key="20">
    <source>
        <dbReference type="EMBL" id="TFY73068.1"/>
    </source>
</evidence>
<evidence type="ECO:0000256" key="10">
    <source>
        <dbReference type="ARBA" id="ARBA00022840"/>
    </source>
</evidence>
<evidence type="ECO:0000256" key="4">
    <source>
        <dbReference type="ARBA" id="ARBA00022490"/>
    </source>
</evidence>
<feature type="domain" description="GHMP kinase C-terminal" evidence="19">
    <location>
        <begin position="70"/>
        <end position="137"/>
    </location>
</feature>
<evidence type="ECO:0000256" key="6">
    <source>
        <dbReference type="ARBA" id="ARBA00022679"/>
    </source>
</evidence>
<evidence type="ECO:0000256" key="17">
    <source>
        <dbReference type="ARBA" id="ARBA00029438"/>
    </source>
</evidence>
<comment type="caution">
    <text evidence="20">The sequence shown here is derived from an EMBL/GenBank/DDBJ whole genome shotgun (WGS) entry which is preliminary data.</text>
</comment>
<sequence>MEAISGFKSLRFLLTDSKVPRDTKRLVAGVSQKKLEDPETIGRILDAIQTITDEARRALMDTELPRDALLSALSALINENHAHLVSLGVSHPVLEDIRARTAAEPYRLSTKLTGAGGGGCAVTLIPDDLDESILRELVDSLSDTAFVPYLTSVGGSGLGFLSPHQPDNYAGPVTPPETPGEGEREVRRASLQAAFEEKAIPELAEWAAGRGRWLYV</sequence>
<evidence type="ECO:0000256" key="18">
    <source>
        <dbReference type="SAM" id="MobiDB-lite"/>
    </source>
</evidence>
<dbReference type="GO" id="GO:0046872">
    <property type="term" value="F:metal ion binding"/>
    <property type="evidence" value="ECO:0007669"/>
    <property type="project" value="UniProtKB-KW"/>
</dbReference>
<keyword evidence="7" id="KW-0479">Metal-binding</keyword>
<dbReference type="SUPFAM" id="SSF55060">
    <property type="entry name" value="GHMP Kinase, C-terminal domain"/>
    <property type="match status" value="1"/>
</dbReference>
<comment type="pathway">
    <text evidence="17">Isoprenoid biosynthesis; isopentenyl diphosphate biosynthesis via mevalonate pathway; isopentenyl diphosphate from (R)-mevalonate: step 1/3.</text>
</comment>
<protein>
    <recommendedName>
        <fullName evidence="3">mevalonate kinase</fullName>
        <ecNumber evidence="3">2.7.1.36</ecNumber>
    </recommendedName>
</protein>
<organism evidence="20 21">
    <name type="scientific">Hericium alpestre</name>
    <dbReference type="NCBI Taxonomy" id="135208"/>
    <lineage>
        <taxon>Eukaryota</taxon>
        <taxon>Fungi</taxon>
        <taxon>Dikarya</taxon>
        <taxon>Basidiomycota</taxon>
        <taxon>Agaricomycotina</taxon>
        <taxon>Agaricomycetes</taxon>
        <taxon>Russulales</taxon>
        <taxon>Hericiaceae</taxon>
        <taxon>Hericium</taxon>
    </lineage>
</organism>
<keyword evidence="21" id="KW-1185">Reference proteome</keyword>
<evidence type="ECO:0000256" key="2">
    <source>
        <dbReference type="ARBA" id="ARBA00006495"/>
    </source>
</evidence>
<keyword evidence="15" id="KW-1207">Sterol metabolism</keyword>
<reference evidence="20 21" key="1">
    <citation type="submission" date="2019-02" db="EMBL/GenBank/DDBJ databases">
        <title>Genome sequencing of the rare red list fungi Hericium alpestre (H. flagellum).</title>
        <authorList>
            <person name="Buettner E."/>
            <person name="Kellner H."/>
        </authorList>
    </citation>
    <scope>NUCLEOTIDE SEQUENCE [LARGE SCALE GENOMIC DNA]</scope>
    <source>
        <strain evidence="20 21">DSM 108284</strain>
    </source>
</reference>
<keyword evidence="4" id="KW-0963">Cytoplasm</keyword>
<evidence type="ECO:0000256" key="13">
    <source>
        <dbReference type="ARBA" id="ARBA00023011"/>
    </source>
</evidence>
<evidence type="ECO:0000259" key="19">
    <source>
        <dbReference type="Pfam" id="PF08544"/>
    </source>
</evidence>
<keyword evidence="8" id="KW-0547">Nucleotide-binding</keyword>
<keyword evidence="13" id="KW-0756">Sterol biosynthesis</keyword>
<evidence type="ECO:0000256" key="16">
    <source>
        <dbReference type="ARBA" id="ARBA00023221"/>
    </source>
</evidence>
<evidence type="ECO:0000256" key="7">
    <source>
        <dbReference type="ARBA" id="ARBA00022723"/>
    </source>
</evidence>
<evidence type="ECO:0000256" key="1">
    <source>
        <dbReference type="ARBA" id="ARBA00004496"/>
    </source>
</evidence>
<evidence type="ECO:0000256" key="14">
    <source>
        <dbReference type="ARBA" id="ARBA00023098"/>
    </source>
</evidence>
<keyword evidence="9" id="KW-0418">Kinase</keyword>
<evidence type="ECO:0000256" key="11">
    <source>
        <dbReference type="ARBA" id="ARBA00022842"/>
    </source>
</evidence>
<dbReference type="EMBL" id="SFCI01003358">
    <property type="protein sequence ID" value="TFY73068.1"/>
    <property type="molecule type" value="Genomic_DNA"/>
</dbReference>
<dbReference type="EC" id="2.7.1.36" evidence="3"/>
<keyword evidence="11" id="KW-0460">Magnesium</keyword>
<evidence type="ECO:0000256" key="8">
    <source>
        <dbReference type="ARBA" id="ARBA00022741"/>
    </source>
</evidence>
<keyword evidence="16" id="KW-0753">Steroid metabolism</keyword>
<evidence type="ECO:0000256" key="12">
    <source>
        <dbReference type="ARBA" id="ARBA00022955"/>
    </source>
</evidence>
<name>A0A4Y9ZH10_9AGAM</name>
<dbReference type="GO" id="GO:0019287">
    <property type="term" value="P:isopentenyl diphosphate biosynthetic process, mevalonate pathway"/>
    <property type="evidence" value="ECO:0007669"/>
    <property type="project" value="TreeGrafter"/>
</dbReference>